<sequence length="536" mass="58246">MTGREHVDRVLTNMRELGPRRLAALAAIAVATLVVVGVGASYLAKPAREVLYTGLDREDVTRIGNVLSDAKISYDVSPDGTAVLVNFADTSAARMLLAENGLPRSPNAGYELFDDMSSFGLTSFMQEVTRVRALEGELARTIQEMQGITAARVHLVMSDRGSFRRQQRPASASVVIRTDGPKGDASADAIRHLVAGAIPSMEIGSVTVLDTRGQVLASGDDPANQSTDRLARLQKETNSGLEEQIRKTLVPFLGVQNFTVSVTSQLNIDKTTEAETIYDPESRVERSVRTVKEEQSARNRNIDQPVTVQQNIPQEELPSAGGADATEDSNRREELTNYEISSRRVERVRDGFAIEKLSVAVLVNQDRLLANAALENGPTVEAQVADIQALVATASGLSVDRGDELKVATIPFAPEKDLLEPVEAEGFLAILNRQLGTVINAAIILIVAILLIWFGLRPAIRALTARHEDPAVAALLEGQSAMGEDSGEEDEERNFIEELKASAHKTPQKRLEQVVDYDAAKTAKLLKQWLMQPEAV</sequence>
<evidence type="ECO:0000256" key="1">
    <source>
        <dbReference type="ARBA" id="ARBA00004117"/>
    </source>
</evidence>
<dbReference type="GO" id="GO:0009431">
    <property type="term" value="C:bacterial-type flagellum basal body, MS ring"/>
    <property type="evidence" value="ECO:0007669"/>
    <property type="project" value="InterPro"/>
</dbReference>
<evidence type="ECO:0000313" key="15">
    <source>
        <dbReference type="Proteomes" id="UP000249590"/>
    </source>
</evidence>
<evidence type="ECO:0000256" key="2">
    <source>
        <dbReference type="ARBA" id="ARBA00004651"/>
    </source>
</evidence>
<dbReference type="GO" id="GO:0005886">
    <property type="term" value="C:plasma membrane"/>
    <property type="evidence" value="ECO:0007669"/>
    <property type="project" value="UniProtKB-SubCell"/>
</dbReference>
<reference evidence="14 15" key="1">
    <citation type="submission" date="2018-05" db="EMBL/GenBank/DDBJ databases">
        <title>Acuticoccus sediminis sp. nov., isolated from deep-sea sediment of Indian Ocean.</title>
        <authorList>
            <person name="Liu X."/>
            <person name="Lai Q."/>
            <person name="Du Y."/>
            <person name="Sun F."/>
            <person name="Zhang X."/>
            <person name="Wang S."/>
            <person name="Shao Z."/>
        </authorList>
    </citation>
    <scope>NUCLEOTIDE SEQUENCE [LARGE SCALE GENOMIC DNA]</scope>
    <source>
        <strain evidence="14 15">PTG4-2</strain>
    </source>
</reference>
<evidence type="ECO:0000256" key="9">
    <source>
        <dbReference type="PIRNR" id="PIRNR004862"/>
    </source>
</evidence>
<keyword evidence="14" id="KW-0966">Cell projection</keyword>
<dbReference type="OrthoDB" id="9807026at2"/>
<evidence type="ECO:0000256" key="6">
    <source>
        <dbReference type="ARBA" id="ARBA00022989"/>
    </source>
</evidence>
<evidence type="ECO:0000259" key="13">
    <source>
        <dbReference type="Pfam" id="PF08345"/>
    </source>
</evidence>
<dbReference type="AlphaFoldDB" id="A0A8B2NSB8"/>
<feature type="domain" description="Flagellar M-ring N-terminal" evidence="12">
    <location>
        <begin position="44"/>
        <end position="217"/>
    </location>
</feature>
<dbReference type="GO" id="GO:0003774">
    <property type="term" value="F:cytoskeletal motor activity"/>
    <property type="evidence" value="ECO:0007669"/>
    <property type="project" value="InterPro"/>
</dbReference>
<comment type="similarity">
    <text evidence="3 9">Belongs to the FliF family.</text>
</comment>
<keyword evidence="4" id="KW-1003">Cell membrane</keyword>
<keyword evidence="7 11" id="KW-0472">Membrane</keyword>
<dbReference type="PIRSF" id="PIRSF004862">
    <property type="entry name" value="FliF"/>
    <property type="match status" value="1"/>
</dbReference>
<evidence type="ECO:0000313" key="14">
    <source>
        <dbReference type="EMBL" id="RAI00959.1"/>
    </source>
</evidence>
<evidence type="ECO:0000256" key="7">
    <source>
        <dbReference type="ARBA" id="ARBA00023136"/>
    </source>
</evidence>
<proteinExistence type="inferred from homology"/>
<dbReference type="PANTHER" id="PTHR30046:SF0">
    <property type="entry name" value="FLAGELLAR M-RING PROTEIN"/>
    <property type="match status" value="1"/>
</dbReference>
<keyword evidence="15" id="KW-1185">Reference proteome</keyword>
<dbReference type="Gene3D" id="3.30.300.30">
    <property type="match status" value="1"/>
</dbReference>
<evidence type="ECO:0000259" key="12">
    <source>
        <dbReference type="Pfam" id="PF01514"/>
    </source>
</evidence>
<feature type="transmembrane region" description="Helical" evidence="11">
    <location>
        <begin position="21"/>
        <end position="44"/>
    </location>
</feature>
<keyword evidence="5 11" id="KW-0812">Transmembrane</keyword>
<dbReference type="Proteomes" id="UP000249590">
    <property type="component" value="Unassembled WGS sequence"/>
</dbReference>
<dbReference type="GO" id="GO:0071973">
    <property type="term" value="P:bacterial-type flagellum-dependent cell motility"/>
    <property type="evidence" value="ECO:0007669"/>
    <property type="project" value="InterPro"/>
</dbReference>
<keyword evidence="6 11" id="KW-1133">Transmembrane helix</keyword>
<comment type="function">
    <text evidence="9">The M ring may be actively involved in energy transduction.</text>
</comment>
<organism evidence="14 15">
    <name type="scientific">Acuticoccus sediminis</name>
    <dbReference type="NCBI Taxonomy" id="2184697"/>
    <lineage>
        <taxon>Bacteria</taxon>
        <taxon>Pseudomonadati</taxon>
        <taxon>Pseudomonadota</taxon>
        <taxon>Alphaproteobacteria</taxon>
        <taxon>Hyphomicrobiales</taxon>
        <taxon>Amorphaceae</taxon>
        <taxon>Acuticoccus</taxon>
    </lineage>
</organism>
<dbReference type="Pfam" id="PF08345">
    <property type="entry name" value="YscJ_FliF_C"/>
    <property type="match status" value="1"/>
</dbReference>
<feature type="compositionally biased region" description="Polar residues" evidence="10">
    <location>
        <begin position="302"/>
        <end position="313"/>
    </location>
</feature>
<comment type="subcellular location">
    <subcellularLocation>
        <location evidence="1 9">Bacterial flagellum basal body</location>
    </subcellularLocation>
    <subcellularLocation>
        <location evidence="2">Cell membrane</location>
        <topology evidence="2">Multi-pass membrane protein</topology>
    </subcellularLocation>
</comment>
<gene>
    <name evidence="14" type="primary">fliF</name>
    <name evidence="14" type="ORF">DLJ53_17170</name>
</gene>
<dbReference type="InterPro" id="IPR013556">
    <property type="entry name" value="Flag_M-ring_C"/>
</dbReference>
<dbReference type="PANTHER" id="PTHR30046">
    <property type="entry name" value="FLAGELLAR M-RING PROTEIN"/>
    <property type="match status" value="1"/>
</dbReference>
<dbReference type="PRINTS" id="PR01009">
    <property type="entry name" value="FLGMRINGFLIF"/>
</dbReference>
<dbReference type="InterPro" id="IPR045851">
    <property type="entry name" value="AMP-bd_C_sf"/>
</dbReference>
<evidence type="ECO:0000256" key="3">
    <source>
        <dbReference type="ARBA" id="ARBA00007971"/>
    </source>
</evidence>
<dbReference type="RefSeq" id="WP_111347464.1">
    <property type="nucleotide sequence ID" value="NZ_QHHQ01000003.1"/>
</dbReference>
<evidence type="ECO:0000256" key="11">
    <source>
        <dbReference type="SAM" id="Phobius"/>
    </source>
</evidence>
<keyword evidence="14" id="KW-0282">Flagellum</keyword>
<comment type="caution">
    <text evidence="14">The sequence shown here is derived from an EMBL/GenBank/DDBJ whole genome shotgun (WGS) entry which is preliminary data.</text>
</comment>
<feature type="compositionally biased region" description="Basic and acidic residues" evidence="10">
    <location>
        <begin position="280"/>
        <end position="301"/>
    </location>
</feature>
<dbReference type="Pfam" id="PF01514">
    <property type="entry name" value="YscJ_FliF"/>
    <property type="match status" value="1"/>
</dbReference>
<dbReference type="InterPro" id="IPR006182">
    <property type="entry name" value="FliF_N_dom"/>
</dbReference>
<evidence type="ECO:0000256" key="8">
    <source>
        <dbReference type="ARBA" id="ARBA00023143"/>
    </source>
</evidence>
<dbReference type="EMBL" id="QHHQ01000003">
    <property type="protein sequence ID" value="RAI00959.1"/>
    <property type="molecule type" value="Genomic_DNA"/>
</dbReference>
<keyword evidence="8 9" id="KW-0975">Bacterial flagellum</keyword>
<name>A0A8B2NSB8_9HYPH</name>
<dbReference type="InterPro" id="IPR043427">
    <property type="entry name" value="YscJ/FliF"/>
</dbReference>
<protein>
    <recommendedName>
        <fullName evidence="9">Flagellar M-ring protein</fullName>
    </recommendedName>
</protein>
<evidence type="ECO:0000256" key="10">
    <source>
        <dbReference type="SAM" id="MobiDB-lite"/>
    </source>
</evidence>
<evidence type="ECO:0000256" key="4">
    <source>
        <dbReference type="ARBA" id="ARBA00022475"/>
    </source>
</evidence>
<feature type="transmembrane region" description="Helical" evidence="11">
    <location>
        <begin position="438"/>
        <end position="456"/>
    </location>
</feature>
<evidence type="ECO:0000256" key="5">
    <source>
        <dbReference type="ARBA" id="ARBA00022692"/>
    </source>
</evidence>
<accession>A0A8B2NSB8</accession>
<keyword evidence="14" id="KW-0969">Cilium</keyword>
<feature type="domain" description="Flagellar M-ring C-terminal" evidence="13">
    <location>
        <begin position="249"/>
        <end position="412"/>
    </location>
</feature>
<dbReference type="InterPro" id="IPR000067">
    <property type="entry name" value="FlgMring_FliF"/>
</dbReference>
<dbReference type="NCBIfam" id="TIGR00206">
    <property type="entry name" value="fliF"/>
    <property type="match status" value="1"/>
</dbReference>
<feature type="region of interest" description="Disordered" evidence="10">
    <location>
        <begin position="279"/>
        <end position="335"/>
    </location>
</feature>